<evidence type="ECO:0000256" key="9">
    <source>
        <dbReference type="ARBA" id="ARBA00047597"/>
    </source>
</evidence>
<dbReference type="PRINTS" id="PR00970">
    <property type="entry name" value="RIBTRNSFRASE"/>
</dbReference>
<dbReference type="InterPro" id="IPR000768">
    <property type="entry name" value="ART"/>
</dbReference>
<evidence type="ECO:0000313" key="11">
    <source>
        <dbReference type="EMBL" id="NXA83861.1"/>
    </source>
</evidence>
<dbReference type="EMBL" id="VZTB01016980">
    <property type="protein sequence ID" value="NXA83861.1"/>
    <property type="molecule type" value="Genomic_DNA"/>
</dbReference>
<comment type="catalytic activity">
    <reaction evidence="9 10">
        <text>L-arginyl-[protein] + NAD(+) = N(omega)-(ADP-D-ribosyl)-L-arginyl-[protein] + nicotinamide + H(+)</text>
        <dbReference type="Rhea" id="RHEA:19149"/>
        <dbReference type="Rhea" id="RHEA-COMP:10532"/>
        <dbReference type="Rhea" id="RHEA-COMP:15087"/>
        <dbReference type="ChEBI" id="CHEBI:15378"/>
        <dbReference type="ChEBI" id="CHEBI:17154"/>
        <dbReference type="ChEBI" id="CHEBI:29965"/>
        <dbReference type="ChEBI" id="CHEBI:57540"/>
        <dbReference type="ChEBI" id="CHEBI:142554"/>
        <dbReference type="EC" id="2.4.2.31"/>
    </reaction>
</comment>
<organism evidence="11 12">
    <name type="scientific">Thryothorus ludovicianus</name>
    <name type="common">Carolina wren</name>
    <name type="synonym">Sylvia ludoviciana</name>
    <dbReference type="NCBI Taxonomy" id="74200"/>
    <lineage>
        <taxon>Eukaryota</taxon>
        <taxon>Metazoa</taxon>
        <taxon>Chordata</taxon>
        <taxon>Craniata</taxon>
        <taxon>Vertebrata</taxon>
        <taxon>Euteleostomi</taxon>
        <taxon>Archelosauria</taxon>
        <taxon>Archosauria</taxon>
        <taxon>Dinosauria</taxon>
        <taxon>Saurischia</taxon>
        <taxon>Theropoda</taxon>
        <taxon>Coelurosauria</taxon>
        <taxon>Aves</taxon>
        <taxon>Neognathae</taxon>
        <taxon>Neoaves</taxon>
        <taxon>Telluraves</taxon>
        <taxon>Australaves</taxon>
        <taxon>Passeriformes</taxon>
        <taxon>Certhiidae</taxon>
        <taxon>Troglodytinae</taxon>
        <taxon>Thryothorus</taxon>
    </lineage>
</organism>
<dbReference type="PROSITE" id="PS51996">
    <property type="entry name" value="TR_MART"/>
    <property type="match status" value="1"/>
</dbReference>
<proteinExistence type="inferred from homology"/>
<keyword evidence="2 10" id="KW-0328">Glycosyltransferase</keyword>
<keyword evidence="6 10" id="KW-0521">NADP</keyword>
<gene>
    <name evidence="11" type="primary">Madprt_4</name>
    <name evidence="11" type="ORF">THRLUD_R10166</name>
</gene>
<evidence type="ECO:0000256" key="8">
    <source>
        <dbReference type="ARBA" id="ARBA00023157"/>
    </source>
</evidence>
<dbReference type="GO" id="GO:0016779">
    <property type="term" value="F:nucleotidyltransferase activity"/>
    <property type="evidence" value="ECO:0007669"/>
    <property type="project" value="UniProtKB-KW"/>
</dbReference>
<sequence>TLALLPIAVATVTNDVVFLDMAPDSFDDQYRDCGPAMTEELLALNRSDLEQNPLFAQVWVKAAAEWQSQRAPVSPLSPAQAIAITAYTMKEVYEKFNAAVRTVGRSSQVYRDKFHFKTLHFLLTQALVTLKEAQKRQCHEVFLEVCGYWFEAQPGATVRFGKFVPMGINERTSECEGTETLFKVHTCH</sequence>
<keyword evidence="4" id="KW-0548">Nucleotidyltransferase</keyword>
<evidence type="ECO:0000256" key="5">
    <source>
        <dbReference type="ARBA" id="ARBA00022729"/>
    </source>
</evidence>
<evidence type="ECO:0000256" key="2">
    <source>
        <dbReference type="ARBA" id="ARBA00022676"/>
    </source>
</evidence>
<dbReference type="GO" id="GO:0003950">
    <property type="term" value="F:NAD+ poly-ADP-ribosyltransferase activity"/>
    <property type="evidence" value="ECO:0007669"/>
    <property type="project" value="TreeGrafter"/>
</dbReference>
<dbReference type="PANTHER" id="PTHR10339:SF19">
    <property type="entry name" value="GPI-LINKED NAD(P)(+)--ARGININE ADP-RIBOSYLTRANSFERASE 1"/>
    <property type="match status" value="1"/>
</dbReference>
<evidence type="ECO:0000256" key="4">
    <source>
        <dbReference type="ARBA" id="ARBA00022695"/>
    </source>
</evidence>
<dbReference type="Pfam" id="PF01129">
    <property type="entry name" value="ART"/>
    <property type="match status" value="1"/>
</dbReference>
<keyword evidence="12" id="KW-1185">Reference proteome</keyword>
<evidence type="ECO:0000313" key="12">
    <source>
        <dbReference type="Proteomes" id="UP000558509"/>
    </source>
</evidence>
<evidence type="ECO:0000256" key="7">
    <source>
        <dbReference type="ARBA" id="ARBA00023027"/>
    </source>
</evidence>
<reference evidence="11 12" key="1">
    <citation type="submission" date="2019-09" db="EMBL/GenBank/DDBJ databases">
        <title>Bird 10,000 Genomes (B10K) Project - Family phase.</title>
        <authorList>
            <person name="Zhang G."/>
        </authorList>
    </citation>
    <scope>NUCLEOTIDE SEQUENCE [LARGE SCALE GENOMIC DNA]</scope>
    <source>
        <strain evidence="11">B10K-DU-001-68</strain>
        <tissue evidence="11">Muscle</tissue>
    </source>
</reference>
<comment type="caution">
    <text evidence="11">The sequence shown here is derived from an EMBL/GenBank/DDBJ whole genome shotgun (WGS) entry which is preliminary data.</text>
</comment>
<evidence type="ECO:0000256" key="6">
    <source>
        <dbReference type="ARBA" id="ARBA00022857"/>
    </source>
</evidence>
<protein>
    <recommendedName>
        <fullName evidence="10">NAD(P)(+)--arginine ADP-ribosyltransferase</fullName>
        <ecNumber evidence="10">2.4.2.31</ecNumber>
    </recommendedName>
    <alternativeName>
        <fullName evidence="10">Mono(ADP-ribosyl)transferase</fullName>
    </alternativeName>
</protein>
<dbReference type="PANTHER" id="PTHR10339">
    <property type="entry name" value="ADP-RIBOSYLTRANSFERASE"/>
    <property type="match status" value="1"/>
</dbReference>
<name>A0A7K7Z138_THRLU</name>
<accession>A0A7K7Z138</accession>
<evidence type="ECO:0000256" key="1">
    <source>
        <dbReference type="ARBA" id="ARBA00009558"/>
    </source>
</evidence>
<dbReference type="GO" id="GO:0106274">
    <property type="term" value="F:NAD+-protein-arginine ADP-ribosyltransferase activity"/>
    <property type="evidence" value="ECO:0007669"/>
    <property type="project" value="UniProtKB-EC"/>
</dbReference>
<comment type="similarity">
    <text evidence="1 10">Belongs to the Arg-specific ADP-ribosyltransferase family.</text>
</comment>
<dbReference type="EC" id="2.4.2.31" evidence="10"/>
<dbReference type="Proteomes" id="UP000558509">
    <property type="component" value="Unassembled WGS sequence"/>
</dbReference>
<keyword evidence="5" id="KW-0732">Signal</keyword>
<keyword evidence="8" id="KW-1015">Disulfide bond</keyword>
<dbReference type="AlphaFoldDB" id="A0A7K7Z138"/>
<dbReference type="SUPFAM" id="SSF56399">
    <property type="entry name" value="ADP-ribosylation"/>
    <property type="match status" value="1"/>
</dbReference>
<dbReference type="Gene3D" id="3.90.176.10">
    <property type="entry name" value="Toxin ADP-ribosyltransferase, Chain A, domain 1"/>
    <property type="match status" value="1"/>
</dbReference>
<keyword evidence="7 10" id="KW-0520">NAD</keyword>
<evidence type="ECO:0000256" key="10">
    <source>
        <dbReference type="RuleBase" id="RU361228"/>
    </source>
</evidence>
<dbReference type="InterPro" id="IPR050999">
    <property type="entry name" value="ADP-ribosyltransferase_ARG"/>
</dbReference>
<keyword evidence="3 10" id="KW-0808">Transferase</keyword>
<dbReference type="PROSITE" id="PS01291">
    <property type="entry name" value="ART"/>
    <property type="match status" value="1"/>
</dbReference>
<feature type="non-terminal residue" evidence="11">
    <location>
        <position position="1"/>
    </location>
</feature>
<evidence type="ECO:0000256" key="3">
    <source>
        <dbReference type="ARBA" id="ARBA00022679"/>
    </source>
</evidence>
<feature type="non-terminal residue" evidence="11">
    <location>
        <position position="188"/>
    </location>
</feature>